<organism evidence="1 2">
    <name type="scientific">Trifolium subterraneum</name>
    <name type="common">Subterranean clover</name>
    <dbReference type="NCBI Taxonomy" id="3900"/>
    <lineage>
        <taxon>Eukaryota</taxon>
        <taxon>Viridiplantae</taxon>
        <taxon>Streptophyta</taxon>
        <taxon>Embryophyta</taxon>
        <taxon>Tracheophyta</taxon>
        <taxon>Spermatophyta</taxon>
        <taxon>Magnoliopsida</taxon>
        <taxon>eudicotyledons</taxon>
        <taxon>Gunneridae</taxon>
        <taxon>Pentapetalae</taxon>
        <taxon>rosids</taxon>
        <taxon>fabids</taxon>
        <taxon>Fabales</taxon>
        <taxon>Fabaceae</taxon>
        <taxon>Papilionoideae</taxon>
        <taxon>50 kb inversion clade</taxon>
        <taxon>NPAAA clade</taxon>
        <taxon>Hologalegina</taxon>
        <taxon>IRL clade</taxon>
        <taxon>Trifolieae</taxon>
        <taxon>Trifolium</taxon>
    </lineage>
</organism>
<protein>
    <recommendedName>
        <fullName evidence="3">DUF674 domain-containing protein</fullName>
    </recommendedName>
</protein>
<accession>A0A2Z6P7R4</accession>
<evidence type="ECO:0008006" key="3">
    <source>
        <dbReference type="Google" id="ProtNLM"/>
    </source>
</evidence>
<gene>
    <name evidence="1" type="ORF">TSUD_177620</name>
</gene>
<dbReference type="Proteomes" id="UP000242715">
    <property type="component" value="Unassembled WGS sequence"/>
</dbReference>
<dbReference type="InterPro" id="IPR007750">
    <property type="entry name" value="DUF674"/>
</dbReference>
<dbReference type="AlphaFoldDB" id="A0A2Z6P7R4"/>
<reference evidence="2" key="1">
    <citation type="journal article" date="2017" name="Front. Plant Sci.">
        <title>Climate Clever Clovers: New Paradigm to Reduce the Environmental Footprint of Ruminants by Breeding Low Methanogenic Forages Utilizing Haplotype Variation.</title>
        <authorList>
            <person name="Kaur P."/>
            <person name="Appels R."/>
            <person name="Bayer P.E."/>
            <person name="Keeble-Gagnere G."/>
            <person name="Wang J."/>
            <person name="Hirakawa H."/>
            <person name="Shirasawa K."/>
            <person name="Vercoe P."/>
            <person name="Stefanova K."/>
            <person name="Durmic Z."/>
            <person name="Nichols P."/>
            <person name="Revell C."/>
            <person name="Isobe S.N."/>
            <person name="Edwards D."/>
            <person name="Erskine W."/>
        </authorList>
    </citation>
    <scope>NUCLEOTIDE SEQUENCE [LARGE SCALE GENOMIC DNA]</scope>
    <source>
        <strain evidence="2">cv. Daliak</strain>
    </source>
</reference>
<evidence type="ECO:0000313" key="1">
    <source>
        <dbReference type="EMBL" id="GAU50823.1"/>
    </source>
</evidence>
<sequence>MSQDIYLSDNGRIVRNEGFVTDATIAIFNFSDDLSVKPDSLQNSICNPTDLLGLQNFNAIKFMTVDVTQQEDKLVKSKLAHQFKLCDQVLPFEEMLAVDYFCVSRYNNKRTRRYGYLTAFEEPSITSKQLCVPMRFLEPQSSCGEEYGECGGRGFMKGPALYMVTDDLVVTPSNSVSVISFLSNLGIPYSDLEEKVITIGKKEGLSILKASLVSSSALTNGLGPFLNVNVETFVKVKDEHMLN</sequence>
<dbReference type="PANTHER" id="PTHR33103:SF102">
    <property type="entry name" value="DUF674 FAMILY PROTEIN"/>
    <property type="match status" value="1"/>
</dbReference>
<keyword evidence="2" id="KW-1185">Reference proteome</keyword>
<proteinExistence type="predicted"/>
<dbReference type="PANTHER" id="PTHR33103">
    <property type="entry name" value="OS01G0153900 PROTEIN"/>
    <property type="match status" value="1"/>
</dbReference>
<evidence type="ECO:0000313" key="2">
    <source>
        <dbReference type="Proteomes" id="UP000242715"/>
    </source>
</evidence>
<name>A0A2Z6P7R4_TRISU</name>
<dbReference type="EMBL" id="DF974884">
    <property type="protein sequence ID" value="GAU50823.1"/>
    <property type="molecule type" value="Genomic_DNA"/>
</dbReference>
<dbReference type="OrthoDB" id="1099638at2759"/>
<dbReference type="Pfam" id="PF05056">
    <property type="entry name" value="DUF674"/>
    <property type="match status" value="1"/>
</dbReference>